<dbReference type="EMBL" id="GBRH01263256">
    <property type="protein sequence ID" value="JAD34639.1"/>
    <property type="molecule type" value="Transcribed_RNA"/>
</dbReference>
<reference evidence="2" key="1">
    <citation type="submission" date="2014-09" db="EMBL/GenBank/DDBJ databases">
        <authorList>
            <person name="Magalhaes I.L.F."/>
            <person name="Oliveira U."/>
            <person name="Santos F.R."/>
            <person name="Vidigal T.H.D.A."/>
            <person name="Brescovit A.D."/>
            <person name="Santos A.J."/>
        </authorList>
    </citation>
    <scope>NUCLEOTIDE SEQUENCE</scope>
    <source>
        <tissue evidence="2">Shoot tissue taken approximately 20 cm above the soil surface</tissue>
    </source>
</reference>
<evidence type="ECO:0000256" key="1">
    <source>
        <dbReference type="SAM" id="SignalP"/>
    </source>
</evidence>
<feature type="signal peptide" evidence="1">
    <location>
        <begin position="1"/>
        <end position="24"/>
    </location>
</feature>
<feature type="chain" id="PRO_5002062047" evidence="1">
    <location>
        <begin position="25"/>
        <end position="67"/>
    </location>
</feature>
<keyword evidence="1" id="KW-0732">Signal</keyword>
<dbReference type="AlphaFoldDB" id="A0A0A8Z5H9"/>
<evidence type="ECO:0000313" key="2">
    <source>
        <dbReference type="EMBL" id="JAD34639.1"/>
    </source>
</evidence>
<proteinExistence type="predicted"/>
<sequence length="67" mass="7395">MAQGHTHQNMISSLSSSLLSFLYARRVAVALLGCRQLYNTMCLFTSKKLRDMKGGMPFSPAPCVQCP</sequence>
<protein>
    <submittedName>
        <fullName evidence="2">Uncharacterized protein</fullName>
    </submittedName>
</protein>
<reference evidence="2" key="2">
    <citation type="journal article" date="2015" name="Data Brief">
        <title>Shoot transcriptome of the giant reed, Arundo donax.</title>
        <authorList>
            <person name="Barrero R.A."/>
            <person name="Guerrero F.D."/>
            <person name="Moolhuijzen P."/>
            <person name="Goolsby J.A."/>
            <person name="Tidwell J."/>
            <person name="Bellgard S.E."/>
            <person name="Bellgard M.I."/>
        </authorList>
    </citation>
    <scope>NUCLEOTIDE SEQUENCE</scope>
    <source>
        <tissue evidence="2">Shoot tissue taken approximately 20 cm above the soil surface</tissue>
    </source>
</reference>
<name>A0A0A8Z5H9_ARUDO</name>
<accession>A0A0A8Z5H9</accession>
<organism evidence="2">
    <name type="scientific">Arundo donax</name>
    <name type="common">Giant reed</name>
    <name type="synonym">Donax arundinaceus</name>
    <dbReference type="NCBI Taxonomy" id="35708"/>
    <lineage>
        <taxon>Eukaryota</taxon>
        <taxon>Viridiplantae</taxon>
        <taxon>Streptophyta</taxon>
        <taxon>Embryophyta</taxon>
        <taxon>Tracheophyta</taxon>
        <taxon>Spermatophyta</taxon>
        <taxon>Magnoliopsida</taxon>
        <taxon>Liliopsida</taxon>
        <taxon>Poales</taxon>
        <taxon>Poaceae</taxon>
        <taxon>PACMAD clade</taxon>
        <taxon>Arundinoideae</taxon>
        <taxon>Arundineae</taxon>
        <taxon>Arundo</taxon>
    </lineage>
</organism>